<comment type="caution">
    <text evidence="3">The sequence shown here is derived from an EMBL/GenBank/DDBJ whole genome shotgun (WGS) entry which is preliminary data.</text>
</comment>
<keyword evidence="2" id="KW-0732">Signal</keyword>
<reference evidence="3 4" key="1">
    <citation type="submission" date="2019-04" db="EMBL/GenBank/DDBJ databases">
        <title>Cohnella sp. nov. isolated from preserved vegetables.</title>
        <authorList>
            <person name="Lin S.-Y."/>
            <person name="Hung M.-H."/>
            <person name="Young C.-C."/>
        </authorList>
    </citation>
    <scope>NUCLEOTIDE SEQUENCE [LARGE SCALE GENOMIC DNA]</scope>
    <source>
        <strain evidence="3 4">CC-MHH1044</strain>
    </source>
</reference>
<dbReference type="Proteomes" id="UP000310636">
    <property type="component" value="Unassembled WGS sequence"/>
</dbReference>
<dbReference type="Gene3D" id="2.60.40.10">
    <property type="entry name" value="Immunoglobulins"/>
    <property type="match status" value="1"/>
</dbReference>
<evidence type="ECO:0000256" key="1">
    <source>
        <dbReference type="ARBA" id="ARBA00010837"/>
    </source>
</evidence>
<gene>
    <name evidence="3" type="ORF">E6C55_04515</name>
</gene>
<name>A0A4S4CBY9_9BACL</name>
<dbReference type="CDD" id="cd14745">
    <property type="entry name" value="GH66"/>
    <property type="match status" value="1"/>
</dbReference>
<evidence type="ECO:0008006" key="5">
    <source>
        <dbReference type="Google" id="ProtNLM"/>
    </source>
</evidence>
<dbReference type="EMBL" id="SSOB01000004">
    <property type="protein sequence ID" value="THF83434.1"/>
    <property type="molecule type" value="Genomic_DNA"/>
</dbReference>
<dbReference type="Gene3D" id="2.60.40.1180">
    <property type="entry name" value="Golgi alpha-mannosidase II"/>
    <property type="match status" value="1"/>
</dbReference>
<dbReference type="AlphaFoldDB" id="A0A4S4CBY9"/>
<sequence length="564" mass="64286">MITDVYPLKAQFLSGEIVRIAVLLENRGAEAAEWSLEGRVSWLERQLERLMLGPVRLEAGESRELTMELQAREAAFDGFGLDVDLIGEGGVVLDTASTAFDVVDDWRRSTRYGFLSDFHRSESGDEEDVKWLSKLHLNLVQFYDWMYRHDDLVADRSEYVDLMGRELSLDVVKEKVGLCHRHGMKALAYGAVYAASKPFAEQHPDWALYQSNGEVYDFINIFTIMNIMEQSPWHRHIIGEYKRAVELVGFDGIHMDTYGFPKGGTSVWGGEERVVRLAEHFPVLIDHTREELVRSKDDIALVFNNVGNWPVGAAAKAKQDAVYIEVWKPYERYHHIRQIVREAKAAGEGKPVILAAYLTPFRTDDPERARNAGLLLTAVIASHGAYHLVAGENMAVLTQAYYADYSVVTPSFARELRTYYDFQIRYANLLYDESLTDVSMTHLDGDNLEYVFDELEYSAYGEADKVWAIVRENERRKTISLVNLTGNREDYWNEGKSRPERRTNIKLRILLEGNVSGAFAATPDDGFGRPVPLEYEITASLRGRTMELTIPSVDVWTVVWIELD</sequence>
<dbReference type="OrthoDB" id="9778932at2"/>
<comment type="similarity">
    <text evidence="1">Belongs to the glycosyl hydrolase 66 family.</text>
</comment>
<accession>A0A4S4CBY9</accession>
<evidence type="ECO:0000256" key="2">
    <source>
        <dbReference type="ARBA" id="ARBA00022729"/>
    </source>
</evidence>
<dbReference type="Gene3D" id="3.20.20.80">
    <property type="entry name" value="Glycosidases"/>
    <property type="match status" value="1"/>
</dbReference>
<evidence type="ECO:0000313" key="3">
    <source>
        <dbReference type="EMBL" id="THF83434.1"/>
    </source>
</evidence>
<dbReference type="InterPro" id="IPR013780">
    <property type="entry name" value="Glyco_hydro_b"/>
</dbReference>
<protein>
    <recommendedName>
        <fullName evidence="5">Cycloisomaltooligosaccharide glucanotransferase</fullName>
    </recommendedName>
</protein>
<dbReference type="InterPro" id="IPR025092">
    <property type="entry name" value="Glyco_hydro_66"/>
</dbReference>
<organism evidence="3 4">
    <name type="scientific">Cohnella fermenti</name>
    <dbReference type="NCBI Taxonomy" id="2565925"/>
    <lineage>
        <taxon>Bacteria</taxon>
        <taxon>Bacillati</taxon>
        <taxon>Bacillota</taxon>
        <taxon>Bacilli</taxon>
        <taxon>Bacillales</taxon>
        <taxon>Paenibacillaceae</taxon>
        <taxon>Cohnella</taxon>
    </lineage>
</organism>
<dbReference type="Pfam" id="PF13199">
    <property type="entry name" value="Glyco_hydro_66"/>
    <property type="match status" value="1"/>
</dbReference>
<proteinExistence type="inferred from homology"/>
<dbReference type="InterPro" id="IPR013783">
    <property type="entry name" value="Ig-like_fold"/>
</dbReference>
<dbReference type="RefSeq" id="WP_136368590.1">
    <property type="nucleotide sequence ID" value="NZ_SSOB01000004.1"/>
</dbReference>
<keyword evidence="4" id="KW-1185">Reference proteome</keyword>
<evidence type="ECO:0000313" key="4">
    <source>
        <dbReference type="Proteomes" id="UP000310636"/>
    </source>
</evidence>